<dbReference type="EMBL" id="FNHL01000003">
    <property type="protein sequence ID" value="SDM84606.1"/>
    <property type="molecule type" value="Genomic_DNA"/>
</dbReference>
<proteinExistence type="predicted"/>
<keyword evidence="1" id="KW-0812">Transmembrane</keyword>
<feature type="transmembrane region" description="Helical" evidence="1">
    <location>
        <begin position="72"/>
        <end position="92"/>
    </location>
</feature>
<keyword evidence="4" id="KW-1185">Reference proteome</keyword>
<feature type="transmembrane region" description="Helical" evidence="1">
    <location>
        <begin position="112"/>
        <end position="132"/>
    </location>
</feature>
<keyword evidence="1" id="KW-0472">Membrane</keyword>
<dbReference type="Pfam" id="PF26650">
    <property type="entry name" value="DUF8215"/>
    <property type="match status" value="1"/>
</dbReference>
<feature type="transmembrane region" description="Helical" evidence="1">
    <location>
        <begin position="139"/>
        <end position="159"/>
    </location>
</feature>
<evidence type="ECO:0000313" key="3">
    <source>
        <dbReference type="EMBL" id="SDM84606.1"/>
    </source>
</evidence>
<dbReference type="RefSeq" id="WP_089698339.1">
    <property type="nucleotide sequence ID" value="NZ_FNHL01000003.1"/>
</dbReference>
<feature type="domain" description="DUF8215" evidence="2">
    <location>
        <begin position="32"/>
        <end position="161"/>
    </location>
</feature>
<sequence length="167" mass="17694">MSNVPGRDTEAAESSRRWTWGGHGTGGFTEKDSYGQFIDDVVFVFAELSVLSLPALYHVLTTTGISYGGIKGSTMIAWMAMVLVGALLRGGWLKPLGSDVRGWVSLTPELVAFRLGYYNLVLLVAGYGGGFLGSVTPLLSASFSLLVGAVGIAAFPRLAELVAQVEF</sequence>
<dbReference type="OrthoDB" id="211656at2157"/>
<name>A0A1G9WKB9_9EURY</name>
<dbReference type="Proteomes" id="UP000199451">
    <property type="component" value="Unassembled WGS sequence"/>
</dbReference>
<evidence type="ECO:0000256" key="1">
    <source>
        <dbReference type="SAM" id="Phobius"/>
    </source>
</evidence>
<reference evidence="4" key="1">
    <citation type="submission" date="2016-10" db="EMBL/GenBank/DDBJ databases">
        <authorList>
            <person name="Varghese N."/>
            <person name="Submissions S."/>
        </authorList>
    </citation>
    <scope>NUCLEOTIDE SEQUENCE [LARGE SCALE GENOMIC DNA]</scope>
    <source>
        <strain evidence="4">CGMCC 1.10119</strain>
    </source>
</reference>
<feature type="transmembrane region" description="Helical" evidence="1">
    <location>
        <begin position="41"/>
        <end position="60"/>
    </location>
</feature>
<dbReference type="AlphaFoldDB" id="A0A1G9WKB9"/>
<dbReference type="InterPro" id="IPR058528">
    <property type="entry name" value="DUF8215"/>
</dbReference>
<evidence type="ECO:0000313" key="4">
    <source>
        <dbReference type="Proteomes" id="UP000199451"/>
    </source>
</evidence>
<keyword evidence="1" id="KW-1133">Transmembrane helix</keyword>
<protein>
    <recommendedName>
        <fullName evidence="2">DUF8215 domain-containing protein</fullName>
    </recommendedName>
</protein>
<evidence type="ECO:0000259" key="2">
    <source>
        <dbReference type="Pfam" id="PF26650"/>
    </source>
</evidence>
<gene>
    <name evidence="3" type="ORF">SAMN04487949_2783</name>
</gene>
<accession>A0A1G9WKB9</accession>
<organism evidence="3 4">
    <name type="scientific">Halogranum gelatinilyticum</name>
    <dbReference type="NCBI Taxonomy" id="660521"/>
    <lineage>
        <taxon>Archaea</taxon>
        <taxon>Methanobacteriati</taxon>
        <taxon>Methanobacteriota</taxon>
        <taxon>Stenosarchaea group</taxon>
        <taxon>Halobacteria</taxon>
        <taxon>Halobacteriales</taxon>
        <taxon>Haloferacaceae</taxon>
    </lineage>
</organism>